<dbReference type="OrthoDB" id="7352220at2"/>
<dbReference type="InterPro" id="IPR007607">
    <property type="entry name" value="BacA/B"/>
</dbReference>
<protein>
    <submittedName>
        <fullName evidence="2">Polymer-forming protein</fullName>
    </submittedName>
</protein>
<dbReference type="RefSeq" id="WP_133038638.1">
    <property type="nucleotide sequence ID" value="NZ_SLWF01000009.1"/>
</dbReference>
<organism evidence="2 3">
    <name type="scientific">Shewanella fodinae</name>
    <dbReference type="NCBI Taxonomy" id="552357"/>
    <lineage>
        <taxon>Bacteria</taxon>
        <taxon>Pseudomonadati</taxon>
        <taxon>Pseudomonadota</taxon>
        <taxon>Gammaproteobacteria</taxon>
        <taxon>Alteromonadales</taxon>
        <taxon>Shewanellaceae</taxon>
        <taxon>Shewanella</taxon>
    </lineage>
</organism>
<sequence length="138" mass="14970">MFGKNKKMGEITYIASGCNITGETEFTGNALIGGSVFGKVHSEQQITIEPEGLIHGELCCHELKVAGVFKGKLKCERLVITGTGNVEGEVASKSMEIFDGGQFVGVRVKDEVNLLQKLNNKNNTNKNNTLSEIELQPQ</sequence>
<dbReference type="Pfam" id="PF04519">
    <property type="entry name" value="Bactofilin"/>
    <property type="match status" value="1"/>
</dbReference>
<reference evidence="2 3" key="1">
    <citation type="submission" date="2019-03" db="EMBL/GenBank/DDBJ databases">
        <title>Freshwater and sediment microbial communities from various areas in North America, analyzing microbe dynamics in response to fracking.</title>
        <authorList>
            <person name="Lamendella R."/>
        </authorList>
    </citation>
    <scope>NUCLEOTIDE SEQUENCE [LARGE SCALE GENOMIC DNA]</scope>
    <source>
        <strain evidence="2 3">74A</strain>
    </source>
</reference>
<comment type="caution">
    <text evidence="2">The sequence shown here is derived from an EMBL/GenBank/DDBJ whole genome shotgun (WGS) entry which is preliminary data.</text>
</comment>
<evidence type="ECO:0000256" key="1">
    <source>
        <dbReference type="ARBA" id="ARBA00044755"/>
    </source>
</evidence>
<evidence type="ECO:0000313" key="2">
    <source>
        <dbReference type="EMBL" id="TCN85361.1"/>
    </source>
</evidence>
<dbReference type="PANTHER" id="PTHR35024:SF4">
    <property type="entry name" value="POLYMER-FORMING CYTOSKELETAL PROTEIN"/>
    <property type="match status" value="1"/>
</dbReference>
<proteinExistence type="inferred from homology"/>
<keyword evidence="3" id="KW-1185">Reference proteome</keyword>
<dbReference type="PANTHER" id="PTHR35024">
    <property type="entry name" value="HYPOTHETICAL CYTOSOLIC PROTEIN"/>
    <property type="match status" value="1"/>
</dbReference>
<dbReference type="Proteomes" id="UP000294832">
    <property type="component" value="Unassembled WGS sequence"/>
</dbReference>
<gene>
    <name evidence="2" type="ORF">EDC91_10912</name>
</gene>
<name>A0A4R2FLL2_9GAMM</name>
<evidence type="ECO:0000313" key="3">
    <source>
        <dbReference type="Proteomes" id="UP000294832"/>
    </source>
</evidence>
<dbReference type="EMBL" id="SLWF01000009">
    <property type="protein sequence ID" value="TCN85361.1"/>
    <property type="molecule type" value="Genomic_DNA"/>
</dbReference>
<comment type="similarity">
    <text evidence="1">Belongs to the bactofilin family.</text>
</comment>
<accession>A0A4R2FLL2</accession>
<dbReference type="AlphaFoldDB" id="A0A4R2FLL2"/>